<protein>
    <submittedName>
        <fullName evidence="2">Uncharacterized protein</fullName>
    </submittedName>
</protein>
<accession>A0AAV7S5C8</accession>
<gene>
    <name evidence="2" type="ORF">NDU88_011607</name>
</gene>
<organism evidence="2 3">
    <name type="scientific">Pleurodeles waltl</name>
    <name type="common">Iberian ribbed newt</name>
    <dbReference type="NCBI Taxonomy" id="8319"/>
    <lineage>
        <taxon>Eukaryota</taxon>
        <taxon>Metazoa</taxon>
        <taxon>Chordata</taxon>
        <taxon>Craniata</taxon>
        <taxon>Vertebrata</taxon>
        <taxon>Euteleostomi</taxon>
        <taxon>Amphibia</taxon>
        <taxon>Batrachia</taxon>
        <taxon>Caudata</taxon>
        <taxon>Salamandroidea</taxon>
        <taxon>Salamandridae</taxon>
        <taxon>Pleurodelinae</taxon>
        <taxon>Pleurodeles</taxon>
    </lineage>
</organism>
<evidence type="ECO:0000313" key="3">
    <source>
        <dbReference type="Proteomes" id="UP001066276"/>
    </source>
</evidence>
<sequence length="92" mass="9965">MKLSAGQSSQTASQSLSLRTPGSRPADARPVSPLLRPSTSFRRSAPQRQVTLTEQASRRRLAPRGANQHRSPPLSILQCRANNARSTGVHLP</sequence>
<comment type="caution">
    <text evidence="2">The sequence shown here is derived from an EMBL/GenBank/DDBJ whole genome shotgun (WGS) entry which is preliminary data.</text>
</comment>
<feature type="region of interest" description="Disordered" evidence="1">
    <location>
        <begin position="1"/>
        <end position="92"/>
    </location>
</feature>
<evidence type="ECO:0000256" key="1">
    <source>
        <dbReference type="SAM" id="MobiDB-lite"/>
    </source>
</evidence>
<reference evidence="2" key="1">
    <citation type="journal article" date="2022" name="bioRxiv">
        <title>Sequencing and chromosome-scale assembly of the giantPleurodeles waltlgenome.</title>
        <authorList>
            <person name="Brown T."/>
            <person name="Elewa A."/>
            <person name="Iarovenko S."/>
            <person name="Subramanian E."/>
            <person name="Araus A.J."/>
            <person name="Petzold A."/>
            <person name="Susuki M."/>
            <person name="Suzuki K.-i.T."/>
            <person name="Hayashi T."/>
            <person name="Toyoda A."/>
            <person name="Oliveira C."/>
            <person name="Osipova E."/>
            <person name="Leigh N.D."/>
            <person name="Simon A."/>
            <person name="Yun M.H."/>
        </authorList>
    </citation>
    <scope>NUCLEOTIDE SEQUENCE</scope>
    <source>
        <strain evidence="2">20211129_DDA</strain>
        <tissue evidence="2">Liver</tissue>
    </source>
</reference>
<dbReference type="EMBL" id="JANPWB010000009">
    <property type="protein sequence ID" value="KAJ1158935.1"/>
    <property type="molecule type" value="Genomic_DNA"/>
</dbReference>
<keyword evidence="3" id="KW-1185">Reference proteome</keyword>
<feature type="compositionally biased region" description="Polar residues" evidence="1">
    <location>
        <begin position="37"/>
        <end position="55"/>
    </location>
</feature>
<evidence type="ECO:0000313" key="2">
    <source>
        <dbReference type="EMBL" id="KAJ1158935.1"/>
    </source>
</evidence>
<name>A0AAV7S5C8_PLEWA</name>
<dbReference type="Proteomes" id="UP001066276">
    <property type="component" value="Chromosome 5"/>
</dbReference>
<dbReference type="AlphaFoldDB" id="A0AAV7S5C8"/>
<feature type="compositionally biased region" description="Low complexity" evidence="1">
    <location>
        <begin position="1"/>
        <end position="18"/>
    </location>
</feature>
<proteinExistence type="predicted"/>